<dbReference type="Pfam" id="PF16989">
    <property type="entry name" value="T6SS_VasJ"/>
    <property type="match status" value="1"/>
</dbReference>
<keyword evidence="4" id="KW-1185">Reference proteome</keyword>
<sequence>MEKELYRKRLIAPIAPDNPVGDKIEDDSALDFVEAQMMKIGSLSHSDVKWDEAENHAIALLETKSKDIKLLAHLLRCLQHKASIDRFVLSICLLTDFINAFWQTCLPMPGPKGEPVRKRFFTQMLQRTENSVENLDVSRMSETQFDELKSALDALTSVANAHHLTTDAIGSIAAIINKRVKANPITSASDGTEKSEGSTQKTDEKSISNDSVLSFDSSSERATKLTLLKVADFMNEMEGGRSTSLRLRRFAIWFSISSPPEHDADFETPLMPVSAERISEYEDLLNLKADHSLWRKVEQSLTVSPYWIDGHYLSYRIAMKLGLSEAANAIAFEVKAFVLRMPALFDLKFKGGMPFISEATQQWLREGDKNPLSASGETSWDSKRKEAFSLAEEKGLSDALTMLNSGLSKAEEPRDRFYWRLLSADLMEHHQLSAMAEQEYGTLLRQISSMSLIDWEPSLIKHLETITDAR</sequence>
<dbReference type="EMBL" id="FUXU01000061">
    <property type="protein sequence ID" value="SKA62275.1"/>
    <property type="molecule type" value="Genomic_DNA"/>
</dbReference>
<name>A0A1T4VBE4_9GAMM</name>
<dbReference type="NCBIfam" id="TIGR03362">
    <property type="entry name" value="VI_chp_7"/>
    <property type="match status" value="1"/>
</dbReference>
<feature type="compositionally biased region" description="Basic and acidic residues" evidence="1">
    <location>
        <begin position="191"/>
        <end position="207"/>
    </location>
</feature>
<accession>A0A1T4VBE4</accession>
<dbReference type="PANTHER" id="PTHR37024">
    <property type="entry name" value="TYPE VI SECRETION SYSTEM DUF2094 AND IMPA-RELATED DOMAIN PROTEIN"/>
    <property type="match status" value="1"/>
</dbReference>
<organism evidence="3 4">
    <name type="scientific">Enterovibrio nigricans DSM 22720</name>
    <dbReference type="NCBI Taxonomy" id="1121868"/>
    <lineage>
        <taxon>Bacteria</taxon>
        <taxon>Pseudomonadati</taxon>
        <taxon>Pseudomonadota</taxon>
        <taxon>Gammaproteobacteria</taxon>
        <taxon>Vibrionales</taxon>
        <taxon>Vibrionaceae</taxon>
        <taxon>Enterovibrio</taxon>
    </lineage>
</organism>
<dbReference type="InterPro" id="IPR017739">
    <property type="entry name" value="T6SS-assoc_VCA0119"/>
</dbReference>
<proteinExistence type="predicted"/>
<dbReference type="InterPro" id="IPR010657">
    <property type="entry name" value="ImpA_N"/>
</dbReference>
<evidence type="ECO:0000259" key="2">
    <source>
        <dbReference type="Pfam" id="PF06812"/>
    </source>
</evidence>
<protein>
    <submittedName>
        <fullName evidence="3">Type VI secretion system protein VasJ</fullName>
    </submittedName>
</protein>
<dbReference type="Pfam" id="PF06812">
    <property type="entry name" value="ImpA_N"/>
    <property type="match status" value="1"/>
</dbReference>
<dbReference type="PANTHER" id="PTHR37024:SF3">
    <property type="entry name" value="TYPE VI SECRETION SYSTEM PROTEIN TSSA"/>
    <property type="match status" value="1"/>
</dbReference>
<reference evidence="4" key="1">
    <citation type="submission" date="2017-02" db="EMBL/GenBank/DDBJ databases">
        <authorList>
            <person name="Varghese N."/>
            <person name="Submissions S."/>
        </authorList>
    </citation>
    <scope>NUCLEOTIDE SEQUENCE [LARGE SCALE GENOMIC DNA]</scope>
    <source>
        <strain evidence="4">DSM 22720</strain>
    </source>
</reference>
<evidence type="ECO:0000256" key="1">
    <source>
        <dbReference type="SAM" id="MobiDB-lite"/>
    </source>
</evidence>
<gene>
    <name evidence="3" type="ORF">SAMN02745132_03593</name>
</gene>
<dbReference type="RefSeq" id="WP_078753785.1">
    <property type="nucleotide sequence ID" value="NZ_FUXU01000061.1"/>
</dbReference>
<evidence type="ECO:0000313" key="4">
    <source>
        <dbReference type="Proteomes" id="UP000190162"/>
    </source>
</evidence>
<evidence type="ECO:0000313" key="3">
    <source>
        <dbReference type="EMBL" id="SKA62275.1"/>
    </source>
</evidence>
<dbReference type="Proteomes" id="UP000190162">
    <property type="component" value="Unassembled WGS sequence"/>
</dbReference>
<feature type="region of interest" description="Disordered" evidence="1">
    <location>
        <begin position="185"/>
        <end position="210"/>
    </location>
</feature>
<dbReference type="OrthoDB" id="1522895at2"/>
<dbReference type="AlphaFoldDB" id="A0A1T4VBE4"/>
<feature type="domain" description="ImpA N-terminal" evidence="2">
    <location>
        <begin position="12"/>
        <end position="124"/>
    </location>
</feature>